<evidence type="ECO:0000256" key="2">
    <source>
        <dbReference type="ARBA" id="ARBA00023136"/>
    </source>
</evidence>
<sequence>MDIVFLAFFLLTAFEGVIAQVQLEPKTSAVLRGTDARFNCSLSQPNWVAMTWSLNSSVVLTISKMFGVLENSDRYTAFNYTTDQSHKWEFVLRNTQWNESGVVTCDVQNIDRKMASLSVQESGTVTITSGNVTAKRNQPITIRCLARGWLPEPDLTWTLGGISVSRDKYNTSTEALGGLFNSASTLTLLANGSAPVECRATVPALAAPQTSTIFLTIVADTAEKDQTVLIATVVSVVAVALLVLLIIGIIFCYKRRKVTKSSYEEEVRRTRSLSERNASEVVQGKDNMAYLPDGSKRDVAPSEFNDSGIARTNSHHSPEMPDVLYNSNHTANAYDPAPDHGTLGSKKHRHATIV</sequence>
<evidence type="ECO:0000313" key="10">
    <source>
        <dbReference type="Proteomes" id="UP001044222"/>
    </source>
</evidence>
<reference evidence="9" key="1">
    <citation type="submission" date="2021-01" db="EMBL/GenBank/DDBJ databases">
        <title>A chromosome-scale assembly of European eel, Anguilla anguilla.</title>
        <authorList>
            <person name="Henkel C."/>
            <person name="Jong-Raadsen S.A."/>
            <person name="Dufour S."/>
            <person name="Weltzien F.-A."/>
            <person name="Palstra A.P."/>
            <person name="Pelster B."/>
            <person name="Spaink H.P."/>
            <person name="Van Den Thillart G.E."/>
            <person name="Jansen H."/>
            <person name="Zahm M."/>
            <person name="Klopp C."/>
            <person name="Cedric C."/>
            <person name="Louis A."/>
            <person name="Berthelot C."/>
            <person name="Parey E."/>
            <person name="Roest Crollius H."/>
            <person name="Montfort J."/>
            <person name="Robinson-Rechavi M."/>
            <person name="Bucao C."/>
            <person name="Bouchez O."/>
            <person name="Gislard M."/>
            <person name="Lluch J."/>
            <person name="Milhes M."/>
            <person name="Lampietro C."/>
            <person name="Lopez Roques C."/>
            <person name="Donnadieu C."/>
            <person name="Braasch I."/>
            <person name="Desvignes T."/>
            <person name="Postlethwait J."/>
            <person name="Bobe J."/>
            <person name="Guiguen Y."/>
            <person name="Dirks R."/>
        </authorList>
    </citation>
    <scope>NUCLEOTIDE SEQUENCE</scope>
    <source>
        <strain evidence="9">Tag_6206</strain>
        <tissue evidence="9">Liver</tissue>
    </source>
</reference>
<feature type="compositionally biased region" description="Basic residues" evidence="5">
    <location>
        <begin position="345"/>
        <end position="354"/>
    </location>
</feature>
<dbReference type="Pfam" id="PF00047">
    <property type="entry name" value="ig"/>
    <property type="match status" value="1"/>
</dbReference>
<evidence type="ECO:0000256" key="3">
    <source>
        <dbReference type="ARBA" id="ARBA00023157"/>
    </source>
</evidence>
<evidence type="ECO:0000256" key="4">
    <source>
        <dbReference type="ARBA" id="ARBA00023319"/>
    </source>
</evidence>
<dbReference type="EMBL" id="JAFIRN010000008">
    <property type="protein sequence ID" value="KAG5843368.1"/>
    <property type="molecule type" value="Genomic_DNA"/>
</dbReference>
<dbReference type="PANTHER" id="PTHR44991">
    <property type="entry name" value="IMMUNOGLOBULIN SUPERFAMILY MEMBER 5"/>
    <property type="match status" value="1"/>
</dbReference>
<protein>
    <recommendedName>
        <fullName evidence="8">Ig-like domain-containing protein</fullName>
    </recommendedName>
</protein>
<keyword evidence="10" id="KW-1185">Reference proteome</keyword>
<evidence type="ECO:0000259" key="8">
    <source>
        <dbReference type="PROSITE" id="PS50835"/>
    </source>
</evidence>
<evidence type="ECO:0000313" key="9">
    <source>
        <dbReference type="EMBL" id="KAG5843368.1"/>
    </source>
</evidence>
<evidence type="ECO:0000256" key="7">
    <source>
        <dbReference type="SAM" id="SignalP"/>
    </source>
</evidence>
<evidence type="ECO:0000256" key="5">
    <source>
        <dbReference type="SAM" id="MobiDB-lite"/>
    </source>
</evidence>
<dbReference type="SMART" id="SM00409">
    <property type="entry name" value="IG"/>
    <property type="match status" value="2"/>
</dbReference>
<organism evidence="9 10">
    <name type="scientific">Anguilla anguilla</name>
    <name type="common">European freshwater eel</name>
    <name type="synonym">Muraena anguilla</name>
    <dbReference type="NCBI Taxonomy" id="7936"/>
    <lineage>
        <taxon>Eukaryota</taxon>
        <taxon>Metazoa</taxon>
        <taxon>Chordata</taxon>
        <taxon>Craniata</taxon>
        <taxon>Vertebrata</taxon>
        <taxon>Euteleostomi</taxon>
        <taxon>Actinopterygii</taxon>
        <taxon>Neopterygii</taxon>
        <taxon>Teleostei</taxon>
        <taxon>Anguilliformes</taxon>
        <taxon>Anguillidae</taxon>
        <taxon>Anguilla</taxon>
    </lineage>
</organism>
<dbReference type="InterPro" id="IPR036179">
    <property type="entry name" value="Ig-like_dom_sf"/>
</dbReference>
<dbReference type="Pfam" id="PF08205">
    <property type="entry name" value="C2-set_2"/>
    <property type="match status" value="1"/>
</dbReference>
<keyword evidence="2 6" id="KW-0472">Membrane</keyword>
<proteinExistence type="predicted"/>
<gene>
    <name evidence="9" type="ORF">ANANG_G00150160</name>
</gene>
<dbReference type="Gene3D" id="2.60.40.10">
    <property type="entry name" value="Immunoglobulins"/>
    <property type="match status" value="2"/>
</dbReference>
<keyword evidence="6" id="KW-0812">Transmembrane</keyword>
<comment type="subcellular location">
    <subcellularLocation>
        <location evidence="1">Membrane</location>
        <topology evidence="1">Single-pass membrane protein</topology>
    </subcellularLocation>
</comment>
<dbReference type="InterPro" id="IPR013162">
    <property type="entry name" value="CD80_C2-set"/>
</dbReference>
<dbReference type="PROSITE" id="PS50835">
    <property type="entry name" value="IG_LIKE"/>
    <property type="match status" value="2"/>
</dbReference>
<feature type="signal peptide" evidence="7">
    <location>
        <begin position="1"/>
        <end position="19"/>
    </location>
</feature>
<keyword evidence="3" id="KW-1015">Disulfide bond</keyword>
<evidence type="ECO:0000256" key="6">
    <source>
        <dbReference type="SAM" id="Phobius"/>
    </source>
</evidence>
<accession>A0A9D3MCW7</accession>
<name>A0A9D3MCW7_ANGAN</name>
<dbReference type="GO" id="GO:0016020">
    <property type="term" value="C:membrane"/>
    <property type="evidence" value="ECO:0007669"/>
    <property type="project" value="UniProtKB-SubCell"/>
</dbReference>
<feature type="region of interest" description="Disordered" evidence="5">
    <location>
        <begin position="289"/>
        <end position="354"/>
    </location>
</feature>
<keyword evidence="4" id="KW-0393">Immunoglobulin domain</keyword>
<dbReference type="InterPro" id="IPR007110">
    <property type="entry name" value="Ig-like_dom"/>
</dbReference>
<dbReference type="PANTHER" id="PTHR44991:SF1">
    <property type="entry name" value="IMMUNOGLOBULIN SUPERFAMILY MEMBER 5"/>
    <property type="match status" value="1"/>
</dbReference>
<dbReference type="InterPro" id="IPR013783">
    <property type="entry name" value="Ig-like_fold"/>
</dbReference>
<evidence type="ECO:0000256" key="1">
    <source>
        <dbReference type="ARBA" id="ARBA00004167"/>
    </source>
</evidence>
<feature type="chain" id="PRO_5039129181" description="Ig-like domain-containing protein" evidence="7">
    <location>
        <begin position="20"/>
        <end position="354"/>
    </location>
</feature>
<keyword evidence="6" id="KW-1133">Transmembrane helix</keyword>
<dbReference type="AlphaFoldDB" id="A0A9D3MCW7"/>
<comment type="caution">
    <text evidence="9">The sequence shown here is derived from an EMBL/GenBank/DDBJ whole genome shotgun (WGS) entry which is preliminary data.</text>
</comment>
<dbReference type="InterPro" id="IPR013151">
    <property type="entry name" value="Immunoglobulin_dom"/>
</dbReference>
<dbReference type="SUPFAM" id="SSF48726">
    <property type="entry name" value="Immunoglobulin"/>
    <property type="match status" value="2"/>
</dbReference>
<feature type="domain" description="Ig-like" evidence="8">
    <location>
        <begin position="19"/>
        <end position="118"/>
    </location>
</feature>
<dbReference type="InterPro" id="IPR003599">
    <property type="entry name" value="Ig_sub"/>
</dbReference>
<feature type="domain" description="Ig-like" evidence="8">
    <location>
        <begin position="123"/>
        <end position="214"/>
    </location>
</feature>
<dbReference type="Proteomes" id="UP001044222">
    <property type="component" value="Chromosome 8"/>
</dbReference>
<keyword evidence="7" id="KW-0732">Signal</keyword>
<feature type="transmembrane region" description="Helical" evidence="6">
    <location>
        <begin position="228"/>
        <end position="253"/>
    </location>
</feature>